<feature type="signal peptide" evidence="1">
    <location>
        <begin position="1"/>
        <end position="27"/>
    </location>
</feature>
<dbReference type="KEGG" id="gai:IMCC3135_17375"/>
<dbReference type="InterPro" id="IPR037107">
    <property type="entry name" value="Put_OMP_sf"/>
</dbReference>
<protein>
    <recommendedName>
        <fullName evidence="4">Lipid A deacylase LpxR family protein</fullName>
    </recommendedName>
</protein>
<evidence type="ECO:0000313" key="3">
    <source>
        <dbReference type="Proteomes" id="UP000250079"/>
    </source>
</evidence>
<dbReference type="InterPro" id="IPR018707">
    <property type="entry name" value="LpxR"/>
</dbReference>
<accession>A0A2Z2P085</accession>
<organism evidence="2 3">
    <name type="scientific">Granulosicoccus antarcticus IMCC3135</name>
    <dbReference type="NCBI Taxonomy" id="1192854"/>
    <lineage>
        <taxon>Bacteria</taxon>
        <taxon>Pseudomonadati</taxon>
        <taxon>Pseudomonadota</taxon>
        <taxon>Gammaproteobacteria</taxon>
        <taxon>Chromatiales</taxon>
        <taxon>Granulosicoccaceae</taxon>
        <taxon>Granulosicoccus</taxon>
    </lineage>
</organism>
<evidence type="ECO:0008006" key="4">
    <source>
        <dbReference type="Google" id="ProtNLM"/>
    </source>
</evidence>
<feature type="chain" id="PRO_5016251368" description="Lipid A deacylase LpxR family protein" evidence="1">
    <location>
        <begin position="28"/>
        <end position="342"/>
    </location>
</feature>
<sequence length="342" mass="37750">MKMSLVSRTFCKSLCLMALLQADVVLGASDDDDESTDFFTFTFENDVFVGKDAGYTNGTGITVGSAGFSEFNNDNVPGWIYWLIKDRYISTEPDKNRAIAHMFFQRMQTPTEITDRAFIADDLPYAGLLAWQGTAYSWDEHVSDQLSLYLGMVGPASLAEQSQIAIHKMIGADAPRGWGHQLKNEPIVKIEMQRTWSLYRNESSRLQYDVVGLGGMGLGNLKSAAKAGFAVRWGTNLSASVGAFSLQADRHVNPLAFTDTNDFYLFAGVRAGYVANDILIDGNTFTDSPSLALEHFQNEGAAGAIWSRNRWAFVFALSSSSSRTELTSDRESHGAFSVTYRH</sequence>
<dbReference type="Gene3D" id="2.40.128.140">
    <property type="entry name" value="Outer membrane protein"/>
    <property type="match status" value="1"/>
</dbReference>
<dbReference type="AlphaFoldDB" id="A0A2Z2P085"/>
<keyword evidence="1" id="KW-0732">Signal</keyword>
<evidence type="ECO:0000313" key="2">
    <source>
        <dbReference type="EMBL" id="ASJ73557.1"/>
    </source>
</evidence>
<dbReference type="EMBL" id="CP018632">
    <property type="protein sequence ID" value="ASJ73557.1"/>
    <property type="molecule type" value="Genomic_DNA"/>
</dbReference>
<gene>
    <name evidence="2" type="ORF">IMCC3135_17375</name>
</gene>
<name>A0A2Z2P085_9GAMM</name>
<keyword evidence="3" id="KW-1185">Reference proteome</keyword>
<reference evidence="2 3" key="1">
    <citation type="submission" date="2016-12" db="EMBL/GenBank/DDBJ databases">
        <authorList>
            <person name="Song W.-J."/>
            <person name="Kurnit D.M."/>
        </authorList>
    </citation>
    <scope>NUCLEOTIDE SEQUENCE [LARGE SCALE GENOMIC DNA]</scope>
    <source>
        <strain evidence="2 3">IMCC3135</strain>
    </source>
</reference>
<evidence type="ECO:0000256" key="1">
    <source>
        <dbReference type="SAM" id="SignalP"/>
    </source>
</evidence>
<proteinExistence type="predicted"/>
<dbReference type="Pfam" id="PF09982">
    <property type="entry name" value="LpxR"/>
    <property type="match status" value="1"/>
</dbReference>
<dbReference type="Proteomes" id="UP000250079">
    <property type="component" value="Chromosome"/>
</dbReference>